<evidence type="ECO:0000256" key="4">
    <source>
        <dbReference type="ARBA" id="ARBA00022692"/>
    </source>
</evidence>
<comment type="caution">
    <text evidence="8">The sequence shown here is derived from an EMBL/GenBank/DDBJ whole genome shotgun (WGS) entry which is preliminary data.</text>
</comment>
<keyword evidence="9" id="KW-1185">Reference proteome</keyword>
<keyword evidence="3" id="KW-1003">Cell membrane</keyword>
<accession>A0ABD3PXC6</accession>
<evidence type="ECO:0000256" key="3">
    <source>
        <dbReference type="ARBA" id="ARBA00022475"/>
    </source>
</evidence>
<gene>
    <name evidence="8" type="ORF">ACHAW5_010787</name>
</gene>
<evidence type="ECO:0000313" key="9">
    <source>
        <dbReference type="Proteomes" id="UP001530315"/>
    </source>
</evidence>
<proteinExistence type="predicted"/>
<reference evidence="8 9" key="1">
    <citation type="submission" date="2024-10" db="EMBL/GenBank/DDBJ databases">
        <title>Updated reference genomes for cyclostephanoid diatoms.</title>
        <authorList>
            <person name="Roberts W.R."/>
            <person name="Alverson A.J."/>
        </authorList>
    </citation>
    <scope>NUCLEOTIDE SEQUENCE [LARGE SCALE GENOMIC DNA]</scope>
    <source>
        <strain evidence="8 9">AJA276-08</strain>
    </source>
</reference>
<evidence type="ECO:0000313" key="8">
    <source>
        <dbReference type="EMBL" id="KAL3792386.1"/>
    </source>
</evidence>
<keyword evidence="7" id="KW-0472">Membrane</keyword>
<dbReference type="GO" id="GO:0006811">
    <property type="term" value="P:monoatomic ion transport"/>
    <property type="evidence" value="ECO:0007669"/>
    <property type="project" value="UniProtKB-KW"/>
</dbReference>
<keyword evidence="6" id="KW-0406">Ion transport</keyword>
<evidence type="ECO:0000256" key="2">
    <source>
        <dbReference type="ARBA" id="ARBA00022448"/>
    </source>
</evidence>
<dbReference type="AlphaFoldDB" id="A0ABD3PXC6"/>
<dbReference type="Proteomes" id="UP001530315">
    <property type="component" value="Unassembled WGS sequence"/>
</dbReference>
<dbReference type="GO" id="GO:0005886">
    <property type="term" value="C:plasma membrane"/>
    <property type="evidence" value="ECO:0007669"/>
    <property type="project" value="UniProtKB-SubCell"/>
</dbReference>
<dbReference type="PANTHER" id="PTHR33281">
    <property type="entry name" value="UPF0187 PROTEIN YNEE"/>
    <property type="match status" value="1"/>
</dbReference>
<keyword evidence="2" id="KW-0813">Transport</keyword>
<keyword evidence="5" id="KW-1133">Transmembrane helix</keyword>
<protein>
    <submittedName>
        <fullName evidence="8">Uncharacterized protein</fullName>
    </submittedName>
</protein>
<dbReference type="InterPro" id="IPR044669">
    <property type="entry name" value="YneE/VCCN1/2-like"/>
</dbReference>
<sequence>MYYNRAYQILLAGAMAASASDAFAPPKSASGSRSYHPSGAAPASTRVAYISNTLSDVPPTHGLSFHEPVCATEALDAAIDTFADPNDKRYSASDWFHNMQSLPNSAILREIKGPVGWITAWSTLVSIVHKLCSIGGLGRVADTMCLGSTPHSLISSVIGLLLVFRTNSAYQRFKEGRQTWEQLLNTCRDITRMTSVYESEIGPKRKQRIQRLLAAFPYLLHHHIQPRCLDHSQCGKLQDSPHALLLNEPRPTSNIHNRVLKFAARECWVDKRSLPWCLLPDSVLDKCAQSHNRPLWVTDRLGLEFTEIPYCSNWTSRERLELLKTASKLNDCIGHCERLHQTAVPLNYARHALRSLTLWSFTLPFGMVDKLGLMTGPTVGLVAWLMFGVYQIGHTIEDPFQGSLRLTDMCNSIYRDVMYGDRNEAGMRRESAFRKDGEKDNDWDSLGDAFGLGWTVKAKENMEHYTEQLVLTH</sequence>
<dbReference type="EMBL" id="JALLAZ020000560">
    <property type="protein sequence ID" value="KAL3792386.1"/>
    <property type="molecule type" value="Genomic_DNA"/>
</dbReference>
<keyword evidence="4" id="KW-0812">Transmembrane</keyword>
<evidence type="ECO:0000256" key="1">
    <source>
        <dbReference type="ARBA" id="ARBA00004651"/>
    </source>
</evidence>
<dbReference type="PANTHER" id="PTHR33281:SF19">
    <property type="entry name" value="VOLTAGE-DEPENDENT ANION CHANNEL-FORMING PROTEIN YNEE"/>
    <property type="match status" value="1"/>
</dbReference>
<organism evidence="8 9">
    <name type="scientific">Stephanodiscus triporus</name>
    <dbReference type="NCBI Taxonomy" id="2934178"/>
    <lineage>
        <taxon>Eukaryota</taxon>
        <taxon>Sar</taxon>
        <taxon>Stramenopiles</taxon>
        <taxon>Ochrophyta</taxon>
        <taxon>Bacillariophyta</taxon>
        <taxon>Coscinodiscophyceae</taxon>
        <taxon>Thalassiosirophycidae</taxon>
        <taxon>Stephanodiscales</taxon>
        <taxon>Stephanodiscaceae</taxon>
        <taxon>Stephanodiscus</taxon>
    </lineage>
</organism>
<dbReference type="Pfam" id="PF25539">
    <property type="entry name" value="Bestrophin_2"/>
    <property type="match status" value="1"/>
</dbReference>
<evidence type="ECO:0000256" key="7">
    <source>
        <dbReference type="ARBA" id="ARBA00023136"/>
    </source>
</evidence>
<evidence type="ECO:0000256" key="6">
    <source>
        <dbReference type="ARBA" id="ARBA00023065"/>
    </source>
</evidence>
<name>A0ABD3PXC6_9STRA</name>
<comment type="subcellular location">
    <subcellularLocation>
        <location evidence="1">Cell membrane</location>
        <topology evidence="1">Multi-pass membrane protein</topology>
    </subcellularLocation>
</comment>
<evidence type="ECO:0000256" key="5">
    <source>
        <dbReference type="ARBA" id="ARBA00022989"/>
    </source>
</evidence>